<dbReference type="AlphaFoldDB" id="A0AA39YEJ0"/>
<reference evidence="3" key="1">
    <citation type="submission" date="2023-06" db="EMBL/GenBank/DDBJ databases">
        <title>Genome-scale phylogeny and comparative genomics of the fungal order Sordariales.</title>
        <authorList>
            <consortium name="Lawrence Berkeley National Laboratory"/>
            <person name="Hensen N."/>
            <person name="Bonometti L."/>
            <person name="Westerberg I."/>
            <person name="Brannstrom I.O."/>
            <person name="Guillou S."/>
            <person name="Cros-Aarteil S."/>
            <person name="Calhoun S."/>
            <person name="Haridas S."/>
            <person name="Kuo A."/>
            <person name="Mondo S."/>
            <person name="Pangilinan J."/>
            <person name="Riley R."/>
            <person name="Labutti K."/>
            <person name="Andreopoulos B."/>
            <person name="Lipzen A."/>
            <person name="Chen C."/>
            <person name="Yanf M."/>
            <person name="Daum C."/>
            <person name="Ng V."/>
            <person name="Clum A."/>
            <person name="Steindorff A."/>
            <person name="Ohm R."/>
            <person name="Martin F."/>
            <person name="Silar P."/>
            <person name="Natvig D."/>
            <person name="Lalanne C."/>
            <person name="Gautier V."/>
            <person name="Ament-Velasquez S.L."/>
            <person name="Kruys A."/>
            <person name="Hutchinson M.I."/>
            <person name="Powell A.J."/>
            <person name="Barry K."/>
            <person name="Miller A.N."/>
            <person name="Grigoriev I.V."/>
            <person name="Debuchy R."/>
            <person name="Gladieux P."/>
            <person name="Thoren M.H."/>
            <person name="Johannesson H."/>
        </authorList>
    </citation>
    <scope>NUCLEOTIDE SEQUENCE</scope>
    <source>
        <strain evidence="3">SMH2532-1</strain>
    </source>
</reference>
<dbReference type="EMBL" id="JAULSV010000003">
    <property type="protein sequence ID" value="KAK0649560.1"/>
    <property type="molecule type" value="Genomic_DNA"/>
</dbReference>
<sequence length="203" mass="23535">MRYSDLSSLVLLASSTLAAAETPPHPLHRRAENPSIAIGVSVACGIIAILFAIWCWRQWRKPWTTPDRIKRSPTLPPSYGVSLQEMRPPEYAASATSGPTARWRVGRRVWPGFRMGFRHRETRHRRMRPNGGLRRRRLLSALRRRRRVKWERVGSRCTIPNGISIDHSIKQRSHRRDLCLHEESNAPSVREGDWTWGRPPSRR</sequence>
<gene>
    <name evidence="3" type="ORF">B0T16DRAFT_410319</name>
</gene>
<feature type="signal peptide" evidence="2">
    <location>
        <begin position="1"/>
        <end position="20"/>
    </location>
</feature>
<feature type="chain" id="PRO_5041215640" evidence="2">
    <location>
        <begin position="21"/>
        <end position="203"/>
    </location>
</feature>
<keyword evidence="2" id="KW-0732">Signal</keyword>
<comment type="caution">
    <text evidence="3">The sequence shown here is derived from an EMBL/GenBank/DDBJ whole genome shotgun (WGS) entry which is preliminary data.</text>
</comment>
<evidence type="ECO:0000256" key="2">
    <source>
        <dbReference type="SAM" id="SignalP"/>
    </source>
</evidence>
<feature type="transmembrane region" description="Helical" evidence="1">
    <location>
        <begin position="36"/>
        <end position="56"/>
    </location>
</feature>
<protein>
    <submittedName>
        <fullName evidence="3">Uncharacterized protein</fullName>
    </submittedName>
</protein>
<keyword evidence="4" id="KW-1185">Reference proteome</keyword>
<accession>A0AA39YEJ0</accession>
<proteinExistence type="predicted"/>
<evidence type="ECO:0000313" key="3">
    <source>
        <dbReference type="EMBL" id="KAK0649560.1"/>
    </source>
</evidence>
<evidence type="ECO:0000256" key="1">
    <source>
        <dbReference type="SAM" id="Phobius"/>
    </source>
</evidence>
<keyword evidence="1" id="KW-1133">Transmembrane helix</keyword>
<organism evidence="3 4">
    <name type="scientific">Cercophora newfieldiana</name>
    <dbReference type="NCBI Taxonomy" id="92897"/>
    <lineage>
        <taxon>Eukaryota</taxon>
        <taxon>Fungi</taxon>
        <taxon>Dikarya</taxon>
        <taxon>Ascomycota</taxon>
        <taxon>Pezizomycotina</taxon>
        <taxon>Sordariomycetes</taxon>
        <taxon>Sordariomycetidae</taxon>
        <taxon>Sordariales</taxon>
        <taxon>Lasiosphaeriaceae</taxon>
        <taxon>Cercophora</taxon>
    </lineage>
</organism>
<evidence type="ECO:0000313" key="4">
    <source>
        <dbReference type="Proteomes" id="UP001174936"/>
    </source>
</evidence>
<keyword evidence="1" id="KW-0812">Transmembrane</keyword>
<name>A0AA39YEJ0_9PEZI</name>
<keyword evidence="1" id="KW-0472">Membrane</keyword>
<dbReference type="Proteomes" id="UP001174936">
    <property type="component" value="Unassembled WGS sequence"/>
</dbReference>